<dbReference type="EMBL" id="UINC01012150">
    <property type="protein sequence ID" value="SVA53214.1"/>
    <property type="molecule type" value="Genomic_DNA"/>
</dbReference>
<organism evidence="2">
    <name type="scientific">marine metagenome</name>
    <dbReference type="NCBI Taxonomy" id="408172"/>
    <lineage>
        <taxon>unclassified sequences</taxon>
        <taxon>metagenomes</taxon>
        <taxon>ecological metagenomes</taxon>
    </lineage>
</organism>
<protein>
    <recommendedName>
        <fullName evidence="1">N-acetyltransferase domain-containing protein</fullName>
    </recommendedName>
</protein>
<proteinExistence type="predicted"/>
<reference evidence="2" key="1">
    <citation type="submission" date="2018-05" db="EMBL/GenBank/DDBJ databases">
        <authorList>
            <person name="Lanie J.A."/>
            <person name="Ng W.-L."/>
            <person name="Kazmierczak K.M."/>
            <person name="Andrzejewski T.M."/>
            <person name="Davidsen T.M."/>
            <person name="Wayne K.J."/>
            <person name="Tettelin H."/>
            <person name="Glass J.I."/>
            <person name="Rusch D."/>
            <person name="Podicherti R."/>
            <person name="Tsui H.-C.T."/>
            <person name="Winkler M.E."/>
        </authorList>
    </citation>
    <scope>NUCLEOTIDE SEQUENCE</scope>
</reference>
<name>A0A381WL42_9ZZZZ</name>
<dbReference type="Gene3D" id="3.40.630.30">
    <property type="match status" value="1"/>
</dbReference>
<dbReference type="Pfam" id="PF13508">
    <property type="entry name" value="Acetyltransf_7"/>
    <property type="match status" value="1"/>
</dbReference>
<sequence>VAGDGAGLGKAGGGGMRALIRKCDDREVSTILEVINDAADAYRGVIPDDRWKEPYMRESKLRDEIDDGVVFWGYYRGGELVGVMGIQHVLDVTLIRHAYVRSFRRRKGIGSQLLEYLLSESSRPYLIGTWAAATWAIRFYEKHGFRLLSREETKSVLNKYWSVSKRQIETSVVLANEKWRYQEASRDEATETEF</sequence>
<feature type="domain" description="N-acetyltransferase" evidence="1">
    <location>
        <begin position="18"/>
        <end position="166"/>
    </location>
</feature>
<dbReference type="SUPFAM" id="SSF55729">
    <property type="entry name" value="Acyl-CoA N-acyltransferases (Nat)"/>
    <property type="match status" value="1"/>
</dbReference>
<dbReference type="PROSITE" id="PS51186">
    <property type="entry name" value="GNAT"/>
    <property type="match status" value="1"/>
</dbReference>
<gene>
    <name evidence="2" type="ORF">METZ01_LOCUS106068</name>
</gene>
<dbReference type="GO" id="GO:0016747">
    <property type="term" value="F:acyltransferase activity, transferring groups other than amino-acyl groups"/>
    <property type="evidence" value="ECO:0007669"/>
    <property type="project" value="InterPro"/>
</dbReference>
<feature type="non-terminal residue" evidence="2">
    <location>
        <position position="1"/>
    </location>
</feature>
<evidence type="ECO:0000259" key="1">
    <source>
        <dbReference type="PROSITE" id="PS51186"/>
    </source>
</evidence>
<dbReference type="InterPro" id="IPR016181">
    <property type="entry name" value="Acyl_CoA_acyltransferase"/>
</dbReference>
<accession>A0A381WL42</accession>
<dbReference type="InterPro" id="IPR000182">
    <property type="entry name" value="GNAT_dom"/>
</dbReference>
<dbReference type="AlphaFoldDB" id="A0A381WL42"/>
<evidence type="ECO:0000313" key="2">
    <source>
        <dbReference type="EMBL" id="SVA53214.1"/>
    </source>
</evidence>
<dbReference type="CDD" id="cd04301">
    <property type="entry name" value="NAT_SF"/>
    <property type="match status" value="1"/>
</dbReference>